<dbReference type="RefSeq" id="WP_165229782.1">
    <property type="nucleotide sequence ID" value="NZ_JAAKZV010000002.1"/>
</dbReference>
<evidence type="ECO:0000313" key="1">
    <source>
        <dbReference type="EMBL" id="NGN62447.1"/>
    </source>
</evidence>
<reference evidence="1 2" key="1">
    <citation type="submission" date="2020-02" db="EMBL/GenBank/DDBJ databases">
        <title>Whole-genome analyses of novel actinobacteria.</title>
        <authorList>
            <person name="Sahin N."/>
        </authorList>
    </citation>
    <scope>NUCLEOTIDE SEQUENCE [LARGE SCALE GENOMIC DNA]</scope>
    <source>
        <strain evidence="1 2">A7024</strain>
    </source>
</reference>
<keyword evidence="2" id="KW-1185">Reference proteome</keyword>
<dbReference type="Proteomes" id="UP000481583">
    <property type="component" value="Unassembled WGS sequence"/>
</dbReference>
<sequence>MTNDIMWPGQVQPILPEKPAIGLDDVEGLIEQLEGQFEESEMLTMGADAGTQGCTNAGGCTGTCPCENPILPNPS</sequence>
<dbReference type="AlphaFoldDB" id="A0A6G4TTU5"/>
<evidence type="ECO:0000313" key="2">
    <source>
        <dbReference type="Proteomes" id="UP000481583"/>
    </source>
</evidence>
<protein>
    <submittedName>
        <fullName evidence="1">Uncharacterized protein</fullName>
    </submittedName>
</protein>
<name>A0A6G4TTU5_9ACTN</name>
<dbReference type="EMBL" id="JAAKZV010000002">
    <property type="protein sequence ID" value="NGN62447.1"/>
    <property type="molecule type" value="Genomic_DNA"/>
</dbReference>
<comment type="caution">
    <text evidence="1">The sequence shown here is derived from an EMBL/GenBank/DDBJ whole genome shotgun (WGS) entry which is preliminary data.</text>
</comment>
<accession>A0A6G4TTU5</accession>
<gene>
    <name evidence="1" type="ORF">G5C51_00785</name>
</gene>
<organism evidence="1 2">
    <name type="scientific">Streptomyces coryli</name>
    <dbReference type="NCBI Taxonomy" id="1128680"/>
    <lineage>
        <taxon>Bacteria</taxon>
        <taxon>Bacillati</taxon>
        <taxon>Actinomycetota</taxon>
        <taxon>Actinomycetes</taxon>
        <taxon>Kitasatosporales</taxon>
        <taxon>Streptomycetaceae</taxon>
        <taxon>Streptomyces</taxon>
    </lineage>
</organism>
<proteinExistence type="predicted"/>